<dbReference type="STRING" id="1802568.A3F86_01300"/>
<dbReference type="InterPro" id="IPR029041">
    <property type="entry name" value="FAD-linked_oxidoreductase-like"/>
</dbReference>
<dbReference type="InterPro" id="IPR002872">
    <property type="entry name" value="Proline_DH_dom"/>
</dbReference>
<evidence type="ECO:0000259" key="3">
    <source>
        <dbReference type="Pfam" id="PF18083"/>
    </source>
</evidence>
<name>A0A1F4RKK2_UNCSA</name>
<accession>A0A1F4RKK2</accession>
<evidence type="ECO:0000313" key="5">
    <source>
        <dbReference type="Proteomes" id="UP000179095"/>
    </source>
</evidence>
<comment type="caution">
    <text evidence="4">The sequence shown here is derived from an EMBL/GenBank/DDBJ whole genome shotgun (WGS) entry which is preliminary data.</text>
</comment>
<dbReference type="Pfam" id="PF18083">
    <property type="entry name" value="PutA_N"/>
    <property type="match status" value="1"/>
</dbReference>
<dbReference type="Pfam" id="PF01619">
    <property type="entry name" value="Pro_dh"/>
    <property type="match status" value="1"/>
</dbReference>
<feature type="domain" description="Proline utilization A N-terminal" evidence="3">
    <location>
        <begin position="123"/>
        <end position="230"/>
    </location>
</feature>
<evidence type="ECO:0000259" key="2">
    <source>
        <dbReference type="Pfam" id="PF01619"/>
    </source>
</evidence>
<dbReference type="AlphaFoldDB" id="A0A1F4RKK2"/>
<proteinExistence type="predicted"/>
<dbReference type="EMBL" id="METQ01000051">
    <property type="protein sequence ID" value="OGC08679.1"/>
    <property type="molecule type" value="Genomic_DNA"/>
</dbReference>
<evidence type="ECO:0000256" key="1">
    <source>
        <dbReference type="ARBA" id="ARBA00023002"/>
    </source>
</evidence>
<evidence type="ECO:0000313" key="4">
    <source>
        <dbReference type="EMBL" id="OGC08679.1"/>
    </source>
</evidence>
<protein>
    <submittedName>
        <fullName evidence="4">Uncharacterized protein</fullName>
    </submittedName>
</protein>
<gene>
    <name evidence="4" type="ORF">A3F86_01300</name>
</gene>
<reference evidence="4 5" key="1">
    <citation type="journal article" date="2016" name="Nat. Commun.">
        <title>Thousands of microbial genomes shed light on interconnected biogeochemical processes in an aquifer system.</title>
        <authorList>
            <person name="Anantharaman K."/>
            <person name="Brown C.T."/>
            <person name="Hug L.A."/>
            <person name="Sharon I."/>
            <person name="Castelle C.J."/>
            <person name="Probst A.J."/>
            <person name="Thomas B.C."/>
            <person name="Singh A."/>
            <person name="Wilkins M.J."/>
            <person name="Karaoz U."/>
            <person name="Brodie E.L."/>
            <person name="Williams K.H."/>
            <person name="Hubbard S.S."/>
            <person name="Banfield J.F."/>
        </authorList>
    </citation>
    <scope>NUCLEOTIDE SEQUENCE [LARGE SCALE GENOMIC DNA]</scope>
</reference>
<dbReference type="Proteomes" id="UP000179095">
    <property type="component" value="Unassembled WGS sequence"/>
</dbReference>
<dbReference type="InterPro" id="IPR041514">
    <property type="entry name" value="PutA_N"/>
</dbReference>
<feature type="domain" description="Proline dehydrogenase" evidence="2">
    <location>
        <begin position="242"/>
        <end position="339"/>
    </location>
</feature>
<dbReference type="Gene3D" id="3.20.20.220">
    <property type="match status" value="1"/>
</dbReference>
<dbReference type="GO" id="GO:0004657">
    <property type="term" value="F:proline dehydrogenase activity"/>
    <property type="evidence" value="ECO:0007669"/>
    <property type="project" value="UniProtKB-ARBA"/>
</dbReference>
<dbReference type="GO" id="GO:0006562">
    <property type="term" value="P:L-proline catabolic process"/>
    <property type="evidence" value="ECO:0007669"/>
    <property type="project" value="UniProtKB-ARBA"/>
</dbReference>
<dbReference type="SUPFAM" id="SSF51730">
    <property type="entry name" value="FAD-linked oxidoreductase"/>
    <property type="match status" value="1"/>
</dbReference>
<organism evidence="4 5">
    <name type="scientific">candidate division WOR-1 bacterium RIFCSPLOWO2_12_FULL_45_9</name>
    <dbReference type="NCBI Taxonomy" id="1802568"/>
    <lineage>
        <taxon>Bacteria</taxon>
        <taxon>Bacillati</taxon>
        <taxon>Saganbacteria</taxon>
    </lineage>
</organism>
<keyword evidence="1" id="KW-0560">Oxidoreductase</keyword>
<sequence>MRMTQINLRLEVQLRQAKICDQLIARQILRRAALRKQLGLAPLKYGVQHVLEDGQKIRATDLKLAERAPEAIRNEITLRNSGLKNKNVALEEILKTADTEEAQRILGSLPVAKPKEHDRLEGTTQTVSESLFAGMRADRKKHSSGTIGKLFDNLLQSVMNNPAMQKATFFFIDVFPALKTPQDIIEHAKAYFKVVEMPAIFKMGLFAAGISNSLAAGAIKRGIEYMAKRFVAAETTDAAMAEFIRLDQEGFGITADLLGEHTYSDEEADASTQRYIALIDEIANKFAGQQKQSGLDPEVSVKISSLTHLFDPIDQAGSYKATADNLARIFRKAQERGVRPG</sequence>